<dbReference type="Gene3D" id="3.40.50.410">
    <property type="entry name" value="von Willebrand factor, type A domain"/>
    <property type="match status" value="1"/>
</dbReference>
<feature type="domain" description="Gelsolin-like" evidence="13">
    <location>
        <begin position="708"/>
        <end position="781"/>
    </location>
</feature>
<proteinExistence type="inferred from homology"/>
<dbReference type="GO" id="GO:0000139">
    <property type="term" value="C:Golgi membrane"/>
    <property type="evidence" value="ECO:0007669"/>
    <property type="project" value="UniProtKB-SubCell"/>
</dbReference>
<dbReference type="Pfam" id="PF08033">
    <property type="entry name" value="Sec23_BS"/>
    <property type="match status" value="1"/>
</dbReference>
<dbReference type="SUPFAM" id="SSF81811">
    <property type="entry name" value="Helical domain of Sec23/24"/>
    <property type="match status" value="1"/>
</dbReference>
<feature type="domain" description="Sec23/Sec24 beta-sandwich" evidence="17">
    <location>
        <begin position="483"/>
        <end position="566"/>
    </location>
</feature>
<keyword evidence="9" id="KW-0653">Protein transport</keyword>
<dbReference type="GO" id="GO:0006886">
    <property type="term" value="P:intracellular protein transport"/>
    <property type="evidence" value="ECO:0007669"/>
    <property type="project" value="InterPro"/>
</dbReference>
<dbReference type="InterPro" id="IPR036175">
    <property type="entry name" value="Sec23/24_helical_dom_sf"/>
</dbReference>
<dbReference type="GO" id="GO:0030127">
    <property type="term" value="C:COPII vesicle coat"/>
    <property type="evidence" value="ECO:0007669"/>
    <property type="project" value="InterPro"/>
</dbReference>
<keyword evidence="11" id="KW-0472">Membrane</keyword>
<dbReference type="SUPFAM" id="SSF82919">
    <property type="entry name" value="Zn-finger domain of Sec23/24"/>
    <property type="match status" value="1"/>
</dbReference>
<comment type="subcellular location">
    <subcellularLocation>
        <location evidence="2">Cytoplasm</location>
    </subcellularLocation>
    <subcellularLocation>
        <location evidence="3">Endoplasmic reticulum membrane</location>
    </subcellularLocation>
    <subcellularLocation>
        <location evidence="1">Golgi apparatus membrane</location>
    </subcellularLocation>
</comment>
<feature type="region of interest" description="Disordered" evidence="12">
    <location>
        <begin position="1"/>
        <end position="36"/>
    </location>
</feature>
<evidence type="ECO:0000256" key="11">
    <source>
        <dbReference type="ARBA" id="ARBA00023136"/>
    </source>
</evidence>
<dbReference type="InterPro" id="IPR050550">
    <property type="entry name" value="SEC23_SEC24_subfamily"/>
</dbReference>
<reference evidence="18" key="1">
    <citation type="submission" date="2021-01" db="EMBL/GenBank/DDBJ databases">
        <title>Metabolic potential, ecology and presence of endohyphal bacteria is reflected in genomic diversity of Mucoromycotina.</title>
        <authorList>
            <person name="Muszewska A."/>
            <person name="Okrasinska A."/>
            <person name="Steczkiewicz K."/>
            <person name="Drgas O."/>
            <person name="Orlowska M."/>
            <person name="Perlinska-Lenart U."/>
            <person name="Aleksandrzak-Piekarczyk T."/>
            <person name="Szatraj K."/>
            <person name="Zielenkiewicz U."/>
            <person name="Pilsyk S."/>
            <person name="Malc E."/>
            <person name="Mieczkowski P."/>
            <person name="Kruszewska J.S."/>
            <person name="Biernat P."/>
            <person name="Pawlowska J."/>
        </authorList>
    </citation>
    <scope>NUCLEOTIDE SEQUENCE</scope>
    <source>
        <strain evidence="18">WA0000018081</strain>
    </source>
</reference>
<organism evidence="18 19">
    <name type="scientific">Thamnidium elegans</name>
    <dbReference type="NCBI Taxonomy" id="101142"/>
    <lineage>
        <taxon>Eukaryota</taxon>
        <taxon>Fungi</taxon>
        <taxon>Fungi incertae sedis</taxon>
        <taxon>Mucoromycota</taxon>
        <taxon>Mucoromycotina</taxon>
        <taxon>Mucoromycetes</taxon>
        <taxon>Mucorales</taxon>
        <taxon>Mucorineae</taxon>
        <taxon>Mucoraceae</taxon>
        <taxon>Thamnidium</taxon>
    </lineage>
</organism>
<keyword evidence="8" id="KW-0931">ER-Golgi transport</keyword>
<evidence type="ECO:0000256" key="6">
    <source>
        <dbReference type="ARBA" id="ARBA00022490"/>
    </source>
</evidence>
<comment type="caution">
    <text evidence="18">The sequence shown here is derived from an EMBL/GenBank/DDBJ whole genome shotgun (WGS) entry which is preliminary data.</text>
</comment>
<dbReference type="InterPro" id="IPR006900">
    <property type="entry name" value="Sec23/24_helical_dom"/>
</dbReference>
<name>A0A8H7STX7_9FUNG</name>
<evidence type="ECO:0000256" key="4">
    <source>
        <dbReference type="ARBA" id="ARBA00008334"/>
    </source>
</evidence>
<keyword evidence="5" id="KW-0813">Transport</keyword>
<evidence type="ECO:0000313" key="18">
    <source>
        <dbReference type="EMBL" id="KAG2235504.1"/>
    </source>
</evidence>
<dbReference type="PANTHER" id="PTHR13803:SF39">
    <property type="entry name" value="SECRETORY 24AB, ISOFORM A"/>
    <property type="match status" value="1"/>
</dbReference>
<dbReference type="PANTHER" id="PTHR13803">
    <property type="entry name" value="SEC24-RELATED PROTEIN"/>
    <property type="match status" value="1"/>
</dbReference>
<dbReference type="Pfam" id="PF04810">
    <property type="entry name" value="zf-Sec23_Sec24"/>
    <property type="match status" value="1"/>
</dbReference>
<dbReference type="Gene3D" id="2.60.40.1670">
    <property type="entry name" value="beta-sandwich domain of Sec23/24"/>
    <property type="match status" value="1"/>
</dbReference>
<evidence type="ECO:0000256" key="9">
    <source>
        <dbReference type="ARBA" id="ARBA00022927"/>
    </source>
</evidence>
<dbReference type="GO" id="GO:0000149">
    <property type="term" value="F:SNARE binding"/>
    <property type="evidence" value="ECO:0007669"/>
    <property type="project" value="TreeGrafter"/>
</dbReference>
<sequence length="854" mass="96603">MDDIYDQFQKNKKSRRMYPTPDTSVPTQQTNHTEKRGQQSIAMIQSPHQLTEEISNCSIYEQLSDPLNNKKYDLSLMGTAPPIQDFQLPLPTPNIQSSASVTASAYSQCDPMFQRCTLNAIPNSNYLLKKSKLPLSILLEPYPRNQVENVEVPLITDGIINRCTQCKSFINPFIQFIDGGLKWQCNICGSDSNNVPPAYDWDYITQKRLDRWSRPELNYGCVDYAATPEFMSRPPQPPVYIFVIDTSLEAIQTGMIEVLAESLISSLDRIPNNQGRTRIGFITVNNAIGFYGLNNKEPELIMMSEIDDIYLPRSPTDLVVNLADSKIIVLDLLERLKSMFTMNAQTYTTTKNNNCLGPALKAARQLLSSTGGKIICFQASLPNMGVGSLHPSVVQKQHTAGEHLLLEPASDFYRSFSEECTKSHVCTDMFVFGSQNTDVATLNVLPRFTGGQTHYYPGFSSKNQGDREKLNLEIKKLVKEEIGLEAIIRTKCSPGIVCKSYHGNFSFQEPDILVLPNVPRDGSYCMDLAIERELRGEYAYVQTCMLFTTCFGERCIRVMTTCIPVTKRVTDVYYAVDQLCCVRSLAYQAIDKAVTFKVRDGKEYLIQKAVDICRAYSKEVIGVTPSKNTQLNISRSLSLLPAMILALIKSETFNDTGAVPVNMSNLSGILLRTLPTSLWTKYIYPNLYALHSMSVQAGTIDENERCIMPIKLNLSSERLERHGCYLIENGHRILIWIGREAVPKLCQDLLNVSKVNEVRSGQVPALPILKNPFSERVCRIIKNLRTDLRYSNHYPSLYVVKEDGDPMLGNWFMTHLLEDRQQILKSNSFNSSTQKSINVETSYFQWINYIKDRM</sequence>
<dbReference type="InterPro" id="IPR007123">
    <property type="entry name" value="Gelsolin-like_dom"/>
</dbReference>
<protein>
    <submittedName>
        <fullName evidence="18">Uncharacterized protein</fullName>
    </submittedName>
</protein>
<dbReference type="GO" id="GO:0005789">
    <property type="term" value="C:endoplasmic reticulum membrane"/>
    <property type="evidence" value="ECO:0007669"/>
    <property type="project" value="UniProtKB-SubCell"/>
</dbReference>
<feature type="domain" description="Zinc finger Sec23/Sec24-type" evidence="14">
    <location>
        <begin position="161"/>
        <end position="199"/>
    </location>
</feature>
<gene>
    <name evidence="18" type="ORF">INT48_007902</name>
</gene>
<evidence type="ECO:0000259" key="15">
    <source>
        <dbReference type="Pfam" id="PF04811"/>
    </source>
</evidence>
<dbReference type="SUPFAM" id="SSF53300">
    <property type="entry name" value="vWA-like"/>
    <property type="match status" value="1"/>
</dbReference>
<keyword evidence="19" id="KW-1185">Reference proteome</keyword>
<evidence type="ECO:0000256" key="5">
    <source>
        <dbReference type="ARBA" id="ARBA00022448"/>
    </source>
</evidence>
<evidence type="ECO:0000256" key="2">
    <source>
        <dbReference type="ARBA" id="ARBA00004496"/>
    </source>
</evidence>
<evidence type="ECO:0000313" key="19">
    <source>
        <dbReference type="Proteomes" id="UP000613177"/>
    </source>
</evidence>
<dbReference type="Gene3D" id="2.30.30.380">
    <property type="entry name" value="Zn-finger domain of Sec23/24"/>
    <property type="match status" value="1"/>
</dbReference>
<feature type="domain" description="Sec23/Sec24 helical" evidence="16">
    <location>
        <begin position="577"/>
        <end position="677"/>
    </location>
</feature>
<dbReference type="AlphaFoldDB" id="A0A8H7STX7"/>
<dbReference type="SUPFAM" id="SSF82754">
    <property type="entry name" value="C-terminal, gelsolin-like domain of Sec23/24"/>
    <property type="match status" value="1"/>
</dbReference>
<dbReference type="InterPro" id="IPR006896">
    <property type="entry name" value="Sec23/24_trunk_dom"/>
</dbReference>
<feature type="compositionally biased region" description="Polar residues" evidence="12">
    <location>
        <begin position="21"/>
        <end position="31"/>
    </location>
</feature>
<accession>A0A8H7STX7</accession>
<dbReference type="Gene3D" id="3.40.20.10">
    <property type="entry name" value="Severin"/>
    <property type="match status" value="1"/>
</dbReference>
<feature type="domain" description="Sec23/Sec24 trunk" evidence="15">
    <location>
        <begin position="235"/>
        <end position="476"/>
    </location>
</feature>
<dbReference type="Pfam" id="PF04815">
    <property type="entry name" value="Sec23_helical"/>
    <property type="match status" value="1"/>
</dbReference>
<dbReference type="InterPro" id="IPR036180">
    <property type="entry name" value="Gelsolin-like_dom_sf"/>
</dbReference>
<evidence type="ECO:0000256" key="12">
    <source>
        <dbReference type="SAM" id="MobiDB-lite"/>
    </source>
</evidence>
<dbReference type="InterPro" id="IPR012990">
    <property type="entry name" value="Beta-sandwich_Sec23_24"/>
</dbReference>
<keyword evidence="10" id="KW-0333">Golgi apparatus</keyword>
<dbReference type="InterPro" id="IPR029006">
    <property type="entry name" value="ADF-H/Gelsolin-like_dom_sf"/>
</dbReference>
<evidence type="ECO:0000259" key="16">
    <source>
        <dbReference type="Pfam" id="PF04815"/>
    </source>
</evidence>
<evidence type="ECO:0000259" key="14">
    <source>
        <dbReference type="Pfam" id="PF04810"/>
    </source>
</evidence>
<dbReference type="Gene3D" id="1.20.120.730">
    <property type="entry name" value="Sec23/Sec24 helical domain"/>
    <property type="match status" value="1"/>
</dbReference>
<evidence type="ECO:0000256" key="7">
    <source>
        <dbReference type="ARBA" id="ARBA00022824"/>
    </source>
</evidence>
<dbReference type="InterPro" id="IPR036174">
    <property type="entry name" value="Znf_Sec23_Sec24_sf"/>
</dbReference>
<dbReference type="GO" id="GO:0008270">
    <property type="term" value="F:zinc ion binding"/>
    <property type="evidence" value="ECO:0007669"/>
    <property type="project" value="InterPro"/>
</dbReference>
<evidence type="ECO:0000256" key="8">
    <source>
        <dbReference type="ARBA" id="ARBA00022892"/>
    </source>
</evidence>
<dbReference type="EMBL" id="JAEPRE010000032">
    <property type="protein sequence ID" value="KAG2235504.1"/>
    <property type="molecule type" value="Genomic_DNA"/>
</dbReference>
<dbReference type="Pfam" id="PF00626">
    <property type="entry name" value="Gelsolin"/>
    <property type="match status" value="1"/>
</dbReference>
<dbReference type="Proteomes" id="UP000613177">
    <property type="component" value="Unassembled WGS sequence"/>
</dbReference>
<dbReference type="GO" id="GO:0090110">
    <property type="term" value="P:COPII-coated vesicle cargo loading"/>
    <property type="evidence" value="ECO:0007669"/>
    <property type="project" value="TreeGrafter"/>
</dbReference>
<comment type="similarity">
    <text evidence="4">Belongs to the SEC23/SEC24 family. SEC24 subfamily.</text>
</comment>
<dbReference type="Pfam" id="PF04811">
    <property type="entry name" value="Sec23_trunk"/>
    <property type="match status" value="1"/>
</dbReference>
<dbReference type="SUPFAM" id="SSF81995">
    <property type="entry name" value="beta-sandwich domain of Sec23/24"/>
    <property type="match status" value="1"/>
</dbReference>
<dbReference type="InterPro" id="IPR006895">
    <property type="entry name" value="Znf_Sec23_Sec24"/>
</dbReference>
<evidence type="ECO:0000256" key="10">
    <source>
        <dbReference type="ARBA" id="ARBA00023034"/>
    </source>
</evidence>
<evidence type="ECO:0000259" key="13">
    <source>
        <dbReference type="Pfam" id="PF00626"/>
    </source>
</evidence>
<evidence type="ECO:0000256" key="1">
    <source>
        <dbReference type="ARBA" id="ARBA00004394"/>
    </source>
</evidence>
<keyword evidence="6" id="KW-0963">Cytoplasm</keyword>
<dbReference type="InterPro" id="IPR036465">
    <property type="entry name" value="vWFA_dom_sf"/>
</dbReference>
<evidence type="ECO:0000259" key="17">
    <source>
        <dbReference type="Pfam" id="PF08033"/>
    </source>
</evidence>
<dbReference type="GO" id="GO:0070971">
    <property type="term" value="C:endoplasmic reticulum exit site"/>
    <property type="evidence" value="ECO:0007669"/>
    <property type="project" value="TreeGrafter"/>
</dbReference>
<evidence type="ECO:0000256" key="3">
    <source>
        <dbReference type="ARBA" id="ARBA00004586"/>
    </source>
</evidence>
<keyword evidence="7" id="KW-0256">Endoplasmic reticulum</keyword>